<evidence type="ECO:0000256" key="6">
    <source>
        <dbReference type="ARBA" id="ARBA00022989"/>
    </source>
</evidence>
<feature type="compositionally biased region" description="Basic and acidic residues" evidence="10">
    <location>
        <begin position="107"/>
        <end position="138"/>
    </location>
</feature>
<protein>
    <recommendedName>
        <fullName evidence="9">Sec-independent protein translocase protein TatB</fullName>
    </recommendedName>
</protein>
<comment type="similarity">
    <text evidence="9">Belongs to the TatB family.</text>
</comment>
<evidence type="ECO:0000256" key="2">
    <source>
        <dbReference type="ARBA" id="ARBA00022448"/>
    </source>
</evidence>
<keyword evidence="13" id="KW-1185">Reference proteome</keyword>
<comment type="subcellular location">
    <subcellularLocation>
        <location evidence="9">Cell membrane</location>
        <topology evidence="9">Single-pass membrane protein</topology>
    </subcellularLocation>
    <subcellularLocation>
        <location evidence="1">Membrane</location>
        <topology evidence="1">Single-pass membrane protein</topology>
    </subcellularLocation>
</comment>
<name>A0A2S5JK29_9RHOB</name>
<feature type="transmembrane region" description="Helical" evidence="11">
    <location>
        <begin position="6"/>
        <end position="25"/>
    </location>
</feature>
<keyword evidence="3 9" id="KW-1003">Cell membrane</keyword>
<comment type="function">
    <text evidence="9">Part of the twin-arginine translocation (Tat) system that transports large folded proteins containing a characteristic twin-arginine motif in their signal peptide across membranes. Together with TatC, TatB is part of a receptor directly interacting with Tat signal peptides. TatB may form an oligomeric binding site that transiently accommodates folded Tat precursor proteins before their translocation.</text>
</comment>
<dbReference type="HAMAP" id="MF_00237">
    <property type="entry name" value="TatB"/>
    <property type="match status" value="1"/>
</dbReference>
<dbReference type="GO" id="GO:0043953">
    <property type="term" value="P:protein transport by the Tat complex"/>
    <property type="evidence" value="ECO:0007669"/>
    <property type="project" value="UniProtKB-UniRule"/>
</dbReference>
<dbReference type="NCBIfam" id="TIGR01410">
    <property type="entry name" value="tatB"/>
    <property type="match status" value="1"/>
</dbReference>
<dbReference type="RefSeq" id="WP_104069606.1">
    <property type="nucleotide sequence ID" value="NZ_PRDS01000002.1"/>
</dbReference>
<organism evidence="12 13">
    <name type="scientific">Albidovulum inexpectatum</name>
    <dbReference type="NCBI Taxonomy" id="196587"/>
    <lineage>
        <taxon>Bacteria</taxon>
        <taxon>Pseudomonadati</taxon>
        <taxon>Pseudomonadota</taxon>
        <taxon>Alphaproteobacteria</taxon>
        <taxon>Rhodobacterales</taxon>
        <taxon>Paracoccaceae</taxon>
        <taxon>Albidovulum</taxon>
    </lineage>
</organism>
<evidence type="ECO:0000256" key="9">
    <source>
        <dbReference type="HAMAP-Rule" id="MF_00237"/>
    </source>
</evidence>
<keyword evidence="2 9" id="KW-0813">Transport</keyword>
<dbReference type="OrthoDB" id="7206969at2"/>
<comment type="caution">
    <text evidence="12">The sequence shown here is derived from an EMBL/GenBank/DDBJ whole genome shotgun (WGS) entry which is preliminary data.</text>
</comment>
<dbReference type="Proteomes" id="UP000239736">
    <property type="component" value="Unassembled WGS sequence"/>
</dbReference>
<evidence type="ECO:0000256" key="10">
    <source>
        <dbReference type="SAM" id="MobiDB-lite"/>
    </source>
</evidence>
<keyword evidence="7 9" id="KW-0811">Translocation</keyword>
<dbReference type="PRINTS" id="PR01506">
    <property type="entry name" value="TATBPROTEIN"/>
</dbReference>
<evidence type="ECO:0000256" key="4">
    <source>
        <dbReference type="ARBA" id="ARBA00022692"/>
    </source>
</evidence>
<accession>A0A2S5JK29</accession>
<evidence type="ECO:0000256" key="5">
    <source>
        <dbReference type="ARBA" id="ARBA00022927"/>
    </source>
</evidence>
<dbReference type="GO" id="GO:0008320">
    <property type="term" value="F:protein transmembrane transporter activity"/>
    <property type="evidence" value="ECO:0007669"/>
    <property type="project" value="UniProtKB-UniRule"/>
</dbReference>
<evidence type="ECO:0000256" key="11">
    <source>
        <dbReference type="SAM" id="Phobius"/>
    </source>
</evidence>
<gene>
    <name evidence="9" type="primary">tatB</name>
    <name evidence="12" type="ORF">LV82_01010</name>
</gene>
<dbReference type="Gene3D" id="1.20.5.3310">
    <property type="match status" value="1"/>
</dbReference>
<dbReference type="GO" id="GO:0033281">
    <property type="term" value="C:TAT protein transport complex"/>
    <property type="evidence" value="ECO:0007669"/>
    <property type="project" value="UniProtKB-UniRule"/>
</dbReference>
<evidence type="ECO:0000256" key="7">
    <source>
        <dbReference type="ARBA" id="ARBA00023010"/>
    </source>
</evidence>
<dbReference type="Pfam" id="PF02416">
    <property type="entry name" value="TatA_B_E"/>
    <property type="match status" value="1"/>
</dbReference>
<dbReference type="PANTHER" id="PTHR33162:SF1">
    <property type="entry name" value="SEC-INDEPENDENT PROTEIN TRANSLOCASE PROTEIN TATA, CHLOROPLASTIC"/>
    <property type="match status" value="1"/>
</dbReference>
<evidence type="ECO:0000256" key="1">
    <source>
        <dbReference type="ARBA" id="ARBA00004167"/>
    </source>
</evidence>
<evidence type="ECO:0000256" key="8">
    <source>
        <dbReference type="ARBA" id="ARBA00023136"/>
    </source>
</evidence>
<dbReference type="EMBL" id="PRDS01000002">
    <property type="protein sequence ID" value="PPB81793.1"/>
    <property type="molecule type" value="Genomic_DNA"/>
</dbReference>
<proteinExistence type="inferred from homology"/>
<keyword evidence="6 9" id="KW-1133">Transmembrane helix</keyword>
<keyword evidence="8 9" id="KW-0472">Membrane</keyword>
<dbReference type="AlphaFoldDB" id="A0A2S5JK29"/>
<keyword evidence="5 9" id="KW-0653">Protein transport</keyword>
<evidence type="ECO:0000313" key="13">
    <source>
        <dbReference type="Proteomes" id="UP000239736"/>
    </source>
</evidence>
<dbReference type="PANTHER" id="PTHR33162">
    <property type="entry name" value="SEC-INDEPENDENT PROTEIN TRANSLOCASE PROTEIN TATA, CHLOROPLASTIC"/>
    <property type="match status" value="1"/>
</dbReference>
<sequence length="138" mass="14959">MFDIGWSELLLIGVVSLIVVGPKDLPAMFRTLGRFTAKARAMGREFQRAMDDAAKETGVKETADELRNMTSRKSLGLDALDRAAESFEKWDPAKASRPKGPATQALADRKAAEKAERTAPARAEPRAEPDQGSDKGTA</sequence>
<dbReference type="InterPro" id="IPR018448">
    <property type="entry name" value="TatB"/>
</dbReference>
<evidence type="ECO:0000256" key="3">
    <source>
        <dbReference type="ARBA" id="ARBA00022475"/>
    </source>
</evidence>
<reference evidence="12 13" key="1">
    <citation type="submission" date="2018-01" db="EMBL/GenBank/DDBJ databases">
        <title>Genomic Encyclopedia of Archaeal and Bacterial Type Strains, Phase II (KMG-II): from individual species to whole genera.</title>
        <authorList>
            <person name="Goeker M."/>
        </authorList>
    </citation>
    <scope>NUCLEOTIDE SEQUENCE [LARGE SCALE GENOMIC DNA]</scope>
    <source>
        <strain evidence="12 13">DSM 12048</strain>
    </source>
</reference>
<keyword evidence="4 9" id="KW-0812">Transmembrane</keyword>
<dbReference type="InterPro" id="IPR003369">
    <property type="entry name" value="TatA/B/E"/>
</dbReference>
<evidence type="ECO:0000313" key="12">
    <source>
        <dbReference type="EMBL" id="PPB81793.1"/>
    </source>
</evidence>
<comment type="subunit">
    <text evidence="9">The Tat system comprises two distinct complexes: a TatABC complex, containing multiple copies of TatA, TatB and TatC subunits, and a separate TatA complex, containing only TatA subunits. Substrates initially bind to the TatABC complex, which probably triggers association of the separate TatA complex to form the active translocon.</text>
</comment>
<feature type="region of interest" description="Disordered" evidence="10">
    <location>
        <begin position="87"/>
        <end position="138"/>
    </location>
</feature>